<keyword evidence="8" id="KW-1185">Reference proteome</keyword>
<evidence type="ECO:0000256" key="1">
    <source>
        <dbReference type="ARBA" id="ARBA00011028"/>
    </source>
</evidence>
<evidence type="ECO:0000256" key="4">
    <source>
        <dbReference type="ARBA" id="ARBA00022729"/>
    </source>
</evidence>
<feature type="signal peptide" evidence="6">
    <location>
        <begin position="1"/>
        <end position="19"/>
    </location>
</feature>
<evidence type="ECO:0000256" key="6">
    <source>
        <dbReference type="SAM" id="SignalP"/>
    </source>
</evidence>
<dbReference type="RefSeq" id="WP_094059240.1">
    <property type="nucleotide sequence ID" value="NZ_CP022530.1"/>
</dbReference>
<comment type="similarity">
    <text evidence="1">Belongs to the bacterial solute-binding protein 9 family.</text>
</comment>
<dbReference type="PANTHER" id="PTHR42953:SF3">
    <property type="entry name" value="HIGH-AFFINITY ZINC UPTAKE SYSTEM PROTEIN ZNUA"/>
    <property type="match status" value="1"/>
</dbReference>
<evidence type="ECO:0000256" key="3">
    <source>
        <dbReference type="ARBA" id="ARBA00022448"/>
    </source>
</evidence>
<evidence type="ECO:0000256" key="5">
    <source>
        <dbReference type="ARBA" id="ARBA00022906"/>
    </source>
</evidence>
<keyword evidence="5" id="KW-0406">Ion transport</keyword>
<organism evidence="7 8">
    <name type="scientific">Bacterioplanes sanyensis</name>
    <dbReference type="NCBI Taxonomy" id="1249553"/>
    <lineage>
        <taxon>Bacteria</taxon>
        <taxon>Pseudomonadati</taxon>
        <taxon>Pseudomonadota</taxon>
        <taxon>Gammaproteobacteria</taxon>
        <taxon>Oceanospirillales</taxon>
        <taxon>Oceanospirillaceae</taxon>
        <taxon>Bacterioplanes</taxon>
    </lineage>
</organism>
<keyword evidence="3" id="KW-0813">Transport</keyword>
<protein>
    <recommendedName>
        <fullName evidence="2">High-affinity zinc uptake system protein ZnuA</fullName>
    </recommendedName>
</protein>
<dbReference type="GO" id="GO:0046872">
    <property type="term" value="F:metal ion binding"/>
    <property type="evidence" value="ECO:0007669"/>
    <property type="project" value="InterPro"/>
</dbReference>
<proteinExistence type="inferred from homology"/>
<dbReference type="PANTHER" id="PTHR42953">
    <property type="entry name" value="HIGH-AFFINITY ZINC UPTAKE SYSTEM PROTEIN ZNUA-RELATED"/>
    <property type="match status" value="1"/>
</dbReference>
<evidence type="ECO:0000313" key="8">
    <source>
        <dbReference type="Proteomes" id="UP000202440"/>
    </source>
</evidence>
<evidence type="ECO:0000313" key="7">
    <source>
        <dbReference type="EMBL" id="ASP38041.1"/>
    </source>
</evidence>
<dbReference type="SUPFAM" id="SSF53807">
    <property type="entry name" value="Helical backbone' metal receptor"/>
    <property type="match status" value="1"/>
</dbReference>
<dbReference type="InterPro" id="IPR006127">
    <property type="entry name" value="ZnuA-like"/>
</dbReference>
<dbReference type="OrthoDB" id="7346865at2"/>
<name>A0A222FHZ8_9GAMM</name>
<accession>A0A222FHZ8</accession>
<dbReference type="InterPro" id="IPR050492">
    <property type="entry name" value="Bact_metal-bind_prot9"/>
</dbReference>
<dbReference type="Proteomes" id="UP000202440">
    <property type="component" value="Chromosome"/>
</dbReference>
<dbReference type="Pfam" id="PF01297">
    <property type="entry name" value="ZnuA"/>
    <property type="match status" value="1"/>
</dbReference>
<gene>
    <name evidence="7" type="ORF">CHH28_04805</name>
</gene>
<keyword evidence="5" id="KW-0864">Zinc transport</keyword>
<feature type="chain" id="PRO_5013075690" description="High-affinity zinc uptake system protein ZnuA" evidence="6">
    <location>
        <begin position="20"/>
        <end position="273"/>
    </location>
</feature>
<evidence type="ECO:0000256" key="2">
    <source>
        <dbReference type="ARBA" id="ARBA00015915"/>
    </source>
</evidence>
<dbReference type="AlphaFoldDB" id="A0A222FHZ8"/>
<sequence length="273" mass="29809">MIKTVLFFLALLSVLPANAQQQPQVLASVHPLALVAASVVDTDNIQTLVAANMSPHDFALRPSDIRKLQQADIILWSGPKAEPYLRGFVARWPDKTWINAAEFAPAGASNDPHWWLSPTAMTGLQAQLAAQLGKDPQPFQQQLQQALEQSNAMLAPVRQHGFFVFHRAYDHWVAALNLNQAGALTLSPGHKPGLKTMAALRTQLQQGDVHCVFSEPQYDPALVEALVKDLSVNRAELDPMATSIALQADGYVRFLTSLAERAAPCLTPPANHH</sequence>
<keyword evidence="5" id="KW-0862">Zinc</keyword>
<dbReference type="KEGG" id="bsan:CHH28_04805"/>
<dbReference type="EMBL" id="CP022530">
    <property type="protein sequence ID" value="ASP38041.1"/>
    <property type="molecule type" value="Genomic_DNA"/>
</dbReference>
<keyword evidence="4 6" id="KW-0732">Signal</keyword>
<reference evidence="7 8" key="1">
    <citation type="submission" date="2017-07" db="EMBL/GenBank/DDBJ databases">
        <title>Annotated genome sequence of Bacterioplanes sanyensis isolated from Red Sea.</title>
        <authorList>
            <person name="Rehman Z.U."/>
        </authorList>
    </citation>
    <scope>NUCLEOTIDE SEQUENCE [LARGE SCALE GENOMIC DNA]</scope>
    <source>
        <strain evidence="7 8">NV9</strain>
    </source>
</reference>
<dbReference type="GO" id="GO:0006829">
    <property type="term" value="P:zinc ion transport"/>
    <property type="evidence" value="ECO:0007669"/>
    <property type="project" value="UniProtKB-KW"/>
</dbReference>
<dbReference type="Gene3D" id="3.40.50.1980">
    <property type="entry name" value="Nitrogenase molybdenum iron protein domain"/>
    <property type="match status" value="2"/>
</dbReference>